<comment type="function">
    <text evidence="7">Catalyzes the NADPH-dependent reduction of L-glutamate 5-phosphate into L-glutamate 5-semialdehyde and phosphate. The product spontaneously undergoes cyclization to form 1-pyrroline-5-carboxylate.</text>
</comment>
<dbReference type="NCBIfam" id="NF001221">
    <property type="entry name" value="PRK00197.1"/>
    <property type="match status" value="1"/>
</dbReference>
<comment type="similarity">
    <text evidence="7">Belongs to the gamma-glutamyl phosphate reductase family.</text>
</comment>
<dbReference type="InterPro" id="IPR016161">
    <property type="entry name" value="Ald_DH/histidinol_DH"/>
</dbReference>
<dbReference type="GO" id="GO:0004350">
    <property type="term" value="F:glutamate-5-semialdehyde dehydrogenase activity"/>
    <property type="evidence" value="ECO:0007669"/>
    <property type="project" value="UniProtKB-UniRule"/>
</dbReference>
<dbReference type="InterPro" id="IPR015590">
    <property type="entry name" value="Aldehyde_DH_dom"/>
</dbReference>
<dbReference type="InterPro" id="IPR012134">
    <property type="entry name" value="Glu-5-SA_DH"/>
</dbReference>
<keyword evidence="10" id="KW-1185">Reference proteome</keyword>
<dbReference type="Gene3D" id="3.40.605.10">
    <property type="entry name" value="Aldehyde Dehydrogenase, Chain A, domain 1"/>
    <property type="match status" value="1"/>
</dbReference>
<keyword evidence="4 7" id="KW-0521">NADP</keyword>
<dbReference type="InterPro" id="IPR016162">
    <property type="entry name" value="Ald_DH_N"/>
</dbReference>
<comment type="caution">
    <text evidence="9">The sequence shown here is derived from an EMBL/GenBank/DDBJ whole genome shotgun (WGS) entry which is preliminary data.</text>
</comment>
<dbReference type="Proteomes" id="UP000321580">
    <property type="component" value="Unassembled WGS sequence"/>
</dbReference>
<evidence type="ECO:0000256" key="6">
    <source>
        <dbReference type="ARBA" id="ARBA00049024"/>
    </source>
</evidence>
<evidence type="ECO:0000256" key="7">
    <source>
        <dbReference type="HAMAP-Rule" id="MF_00412"/>
    </source>
</evidence>
<comment type="catalytic activity">
    <reaction evidence="6 7">
        <text>L-glutamate 5-semialdehyde + phosphate + NADP(+) = L-glutamyl 5-phosphate + NADPH + H(+)</text>
        <dbReference type="Rhea" id="RHEA:19541"/>
        <dbReference type="ChEBI" id="CHEBI:15378"/>
        <dbReference type="ChEBI" id="CHEBI:43474"/>
        <dbReference type="ChEBI" id="CHEBI:57783"/>
        <dbReference type="ChEBI" id="CHEBI:58066"/>
        <dbReference type="ChEBI" id="CHEBI:58274"/>
        <dbReference type="ChEBI" id="CHEBI:58349"/>
        <dbReference type="EC" id="1.2.1.41"/>
    </reaction>
</comment>
<comment type="subcellular location">
    <subcellularLocation>
        <location evidence="7">Cytoplasm</location>
    </subcellularLocation>
</comment>
<dbReference type="SUPFAM" id="SSF53720">
    <property type="entry name" value="ALDH-like"/>
    <property type="match status" value="1"/>
</dbReference>
<dbReference type="InterPro" id="IPR000965">
    <property type="entry name" value="GPR_dom"/>
</dbReference>
<feature type="domain" description="Aldehyde dehydrogenase" evidence="8">
    <location>
        <begin position="7"/>
        <end position="245"/>
    </location>
</feature>
<accession>A0A5C6RKD5</accession>
<dbReference type="PANTHER" id="PTHR11063:SF8">
    <property type="entry name" value="DELTA-1-PYRROLINE-5-CARBOXYLATE SYNTHASE"/>
    <property type="match status" value="1"/>
</dbReference>
<evidence type="ECO:0000259" key="8">
    <source>
        <dbReference type="Pfam" id="PF00171"/>
    </source>
</evidence>
<dbReference type="NCBIfam" id="TIGR00407">
    <property type="entry name" value="proA"/>
    <property type="match status" value="1"/>
</dbReference>
<reference evidence="9 10" key="1">
    <citation type="submission" date="2019-08" db="EMBL/GenBank/DDBJ databases">
        <title>Genome of Phaeodactylibacter luteus.</title>
        <authorList>
            <person name="Bowman J.P."/>
        </authorList>
    </citation>
    <scope>NUCLEOTIDE SEQUENCE [LARGE SCALE GENOMIC DNA]</scope>
    <source>
        <strain evidence="9 10">KCTC 42180</strain>
    </source>
</reference>
<evidence type="ECO:0000313" key="10">
    <source>
        <dbReference type="Proteomes" id="UP000321580"/>
    </source>
</evidence>
<dbReference type="Pfam" id="PF00171">
    <property type="entry name" value="Aldedh"/>
    <property type="match status" value="1"/>
</dbReference>
<dbReference type="UniPathway" id="UPA00098">
    <property type="reaction ID" value="UER00360"/>
</dbReference>
<dbReference type="GO" id="GO:0050661">
    <property type="term" value="F:NADP binding"/>
    <property type="evidence" value="ECO:0007669"/>
    <property type="project" value="InterPro"/>
</dbReference>
<dbReference type="InterPro" id="IPR016163">
    <property type="entry name" value="Ald_DH_C"/>
</dbReference>
<dbReference type="EC" id="1.2.1.41" evidence="7"/>
<comment type="pathway">
    <text evidence="1 7">Amino-acid biosynthesis; L-proline biosynthesis; L-glutamate 5-semialdehyde from L-glutamate: step 2/2.</text>
</comment>
<evidence type="ECO:0000256" key="2">
    <source>
        <dbReference type="ARBA" id="ARBA00022605"/>
    </source>
</evidence>
<dbReference type="PANTHER" id="PTHR11063">
    <property type="entry name" value="GLUTAMATE SEMIALDEHYDE DEHYDROGENASE"/>
    <property type="match status" value="1"/>
</dbReference>
<keyword evidence="5 7" id="KW-0560">Oxidoreductase</keyword>
<dbReference type="GO" id="GO:0055129">
    <property type="term" value="P:L-proline biosynthetic process"/>
    <property type="evidence" value="ECO:0007669"/>
    <property type="project" value="UniProtKB-UniRule"/>
</dbReference>
<dbReference type="CDD" id="cd07079">
    <property type="entry name" value="ALDH_F18-19_ProA-GPR"/>
    <property type="match status" value="1"/>
</dbReference>
<proteinExistence type="inferred from homology"/>
<dbReference type="OrthoDB" id="9809970at2"/>
<keyword evidence="3 7" id="KW-0641">Proline biosynthesis</keyword>
<dbReference type="RefSeq" id="WP_147168256.1">
    <property type="nucleotide sequence ID" value="NZ_VOOR01000031.1"/>
</dbReference>
<dbReference type="EMBL" id="VOOR01000031">
    <property type="protein sequence ID" value="TXB62349.1"/>
    <property type="molecule type" value="Genomic_DNA"/>
</dbReference>
<dbReference type="HAMAP" id="MF_00412">
    <property type="entry name" value="ProA"/>
    <property type="match status" value="1"/>
</dbReference>
<evidence type="ECO:0000256" key="1">
    <source>
        <dbReference type="ARBA" id="ARBA00004985"/>
    </source>
</evidence>
<dbReference type="GO" id="GO:0005737">
    <property type="term" value="C:cytoplasm"/>
    <property type="evidence" value="ECO:0007669"/>
    <property type="project" value="UniProtKB-SubCell"/>
</dbReference>
<sequence>MTDIGSKKDQVLKALARIITAQEEAIIAANAKDLAAYKGGDESMFDRLKTGPEKVRGMAEACLQTAALPDPVGRELYRFDHPNGMRVVNQTVPFGKILIIYESRPDVTIEAAATAFKAGNRIWLKGGKEALNTNLLLAEFWQEALAAHDVGPGFVNYLQLDRGATQQLIRENPHRFDLIIPRGGERLINFVREHSQIPVIVSGRGNNFLYVSAAADYGMALSIIRNGKSRISVCNALDKVLIDRSWEGLEGKLQQLLGDLSAAGLEVVADEAGWAGAHPAVQPVPESVYYEEFLSHKIVLKVVGSMAEAIAMINKYSGGHSASIVSDDEQEARSFLEGADCAAVYHNASTRFTDGGQLGMGAEIAISTQKLHARGPVSTGQLVSNKWMVYGNGQVR</sequence>
<dbReference type="Gene3D" id="3.40.309.10">
    <property type="entry name" value="Aldehyde Dehydrogenase, Chain A, domain 2"/>
    <property type="match status" value="1"/>
</dbReference>
<gene>
    <name evidence="7" type="primary">proA</name>
    <name evidence="9" type="ORF">FRY97_14405</name>
</gene>
<evidence type="ECO:0000256" key="5">
    <source>
        <dbReference type="ARBA" id="ARBA00023002"/>
    </source>
</evidence>
<evidence type="ECO:0000256" key="3">
    <source>
        <dbReference type="ARBA" id="ARBA00022650"/>
    </source>
</evidence>
<keyword evidence="2 7" id="KW-0028">Amino-acid biosynthesis</keyword>
<dbReference type="PIRSF" id="PIRSF000151">
    <property type="entry name" value="GPR"/>
    <property type="match status" value="1"/>
</dbReference>
<evidence type="ECO:0000313" key="9">
    <source>
        <dbReference type="EMBL" id="TXB62349.1"/>
    </source>
</evidence>
<keyword evidence="7" id="KW-0963">Cytoplasm</keyword>
<organism evidence="9 10">
    <name type="scientific">Phaeodactylibacter luteus</name>
    <dbReference type="NCBI Taxonomy" id="1564516"/>
    <lineage>
        <taxon>Bacteria</taxon>
        <taxon>Pseudomonadati</taxon>
        <taxon>Bacteroidota</taxon>
        <taxon>Saprospiria</taxon>
        <taxon>Saprospirales</taxon>
        <taxon>Haliscomenobacteraceae</taxon>
        <taxon>Phaeodactylibacter</taxon>
    </lineage>
</organism>
<evidence type="ECO:0000256" key="4">
    <source>
        <dbReference type="ARBA" id="ARBA00022857"/>
    </source>
</evidence>
<protein>
    <recommendedName>
        <fullName evidence="7">Gamma-glutamyl phosphate reductase</fullName>
        <shortName evidence="7">GPR</shortName>
        <ecNumber evidence="7">1.2.1.41</ecNumber>
    </recommendedName>
    <alternativeName>
        <fullName evidence="7">Glutamate-5-semialdehyde dehydrogenase</fullName>
    </alternativeName>
    <alternativeName>
        <fullName evidence="7">Glutamyl-gamma-semialdehyde dehydrogenase</fullName>
        <shortName evidence="7">GSA dehydrogenase</shortName>
    </alternativeName>
</protein>
<dbReference type="AlphaFoldDB" id="A0A5C6RKD5"/>
<name>A0A5C6RKD5_9BACT</name>